<name>A0AAX0YST3_9GAMM</name>
<keyword evidence="2" id="KW-1185">Reference proteome</keyword>
<evidence type="ECO:0000313" key="2">
    <source>
        <dbReference type="Proteomes" id="UP000240728"/>
    </source>
</evidence>
<dbReference type="Proteomes" id="UP000240728">
    <property type="component" value="Unassembled WGS sequence"/>
</dbReference>
<dbReference type="RefSeq" id="WP_045043122.1">
    <property type="nucleotide sequence ID" value="NZ_JZTB01000014.1"/>
</dbReference>
<gene>
    <name evidence="1" type="ORF">C0W53_15920</name>
</gene>
<evidence type="ECO:0000313" key="1">
    <source>
        <dbReference type="EMBL" id="PSX44114.1"/>
    </source>
</evidence>
<sequence>MKFKDLKHDDKLIINIKPYLNESEIYSREWLNNVDHRLNIPATFRIIGRESFTSITAIRVEKNILFELTGINIQTESYAIYLSATTVIINQVNSVNTKIDLSMELKQKI</sequence>
<dbReference type="AlphaFoldDB" id="A0AAX0YST3"/>
<proteinExistence type="predicted"/>
<comment type="caution">
    <text evidence="1">The sequence shown here is derived from an EMBL/GenBank/DDBJ whole genome shotgun (WGS) entry which is preliminary data.</text>
</comment>
<reference evidence="1 2" key="1">
    <citation type="submission" date="2018-01" db="EMBL/GenBank/DDBJ databases">
        <title>Whole genome sequencing of Histamine producing bacteria.</title>
        <authorList>
            <person name="Butler K."/>
        </authorList>
    </citation>
    <scope>NUCLEOTIDE SEQUENCE [LARGE SCALE GENOMIC DNA]</scope>
    <source>
        <strain evidence="1 2">A1-4</strain>
    </source>
</reference>
<protein>
    <submittedName>
        <fullName evidence="1">Uncharacterized protein</fullName>
    </submittedName>
</protein>
<accession>A0AAX0YST3</accession>
<organism evidence="1 2">
    <name type="scientific">Photobacterium kishitanii</name>
    <dbReference type="NCBI Taxonomy" id="318456"/>
    <lineage>
        <taxon>Bacteria</taxon>
        <taxon>Pseudomonadati</taxon>
        <taxon>Pseudomonadota</taxon>
        <taxon>Gammaproteobacteria</taxon>
        <taxon>Vibrionales</taxon>
        <taxon>Vibrionaceae</taxon>
        <taxon>Photobacterium</taxon>
    </lineage>
</organism>
<dbReference type="EMBL" id="PYOZ01000010">
    <property type="protein sequence ID" value="PSX44114.1"/>
    <property type="molecule type" value="Genomic_DNA"/>
</dbReference>